<feature type="domain" description="IFT52 GIFT" evidence="3">
    <location>
        <begin position="15"/>
        <end position="243"/>
    </location>
</feature>
<evidence type="ECO:0008006" key="6">
    <source>
        <dbReference type="Google" id="ProtNLM"/>
    </source>
</evidence>
<gene>
    <name evidence="4" type="ORF">PV328_001615</name>
</gene>
<accession>A0AA39FY04</accession>
<dbReference type="AlphaFoldDB" id="A0AA39FY04"/>
<dbReference type="GO" id="GO:0030992">
    <property type="term" value="C:intraciliary transport particle B"/>
    <property type="evidence" value="ECO:0007669"/>
    <property type="project" value="TreeGrafter"/>
</dbReference>
<dbReference type="InterPro" id="IPR055460">
    <property type="entry name" value="IFT52_central"/>
</dbReference>
<dbReference type="EMBL" id="JAQQBS010000001">
    <property type="protein sequence ID" value="KAK0177575.1"/>
    <property type="molecule type" value="Genomic_DNA"/>
</dbReference>
<dbReference type="Pfam" id="PF23355">
    <property type="entry name" value="IFT52_GIFT"/>
    <property type="match status" value="1"/>
</dbReference>
<dbReference type="InterPro" id="IPR039975">
    <property type="entry name" value="IFT52"/>
</dbReference>
<reference evidence="4" key="1">
    <citation type="journal article" date="2023" name="bioRxiv">
        <title>Scaffold-level genome assemblies of two parasitoid biocontrol wasps reveal the parthenogenesis mechanism and an associated novel virus.</title>
        <authorList>
            <person name="Inwood S."/>
            <person name="Skelly J."/>
            <person name="Guhlin J."/>
            <person name="Harrop T."/>
            <person name="Goldson S."/>
            <person name="Dearden P."/>
        </authorList>
    </citation>
    <scope>NUCLEOTIDE SEQUENCE</scope>
    <source>
        <strain evidence="4">Irish</strain>
        <tissue evidence="4">Whole body</tissue>
    </source>
</reference>
<evidence type="ECO:0000313" key="4">
    <source>
        <dbReference type="EMBL" id="KAK0177575.1"/>
    </source>
</evidence>
<dbReference type="Pfam" id="PF21178">
    <property type="entry name" value="Itf52_C"/>
    <property type="match status" value="1"/>
</dbReference>
<dbReference type="GO" id="GO:0005929">
    <property type="term" value="C:cilium"/>
    <property type="evidence" value="ECO:0007669"/>
    <property type="project" value="TreeGrafter"/>
</dbReference>
<dbReference type="Gene3D" id="6.10.250.2800">
    <property type="match status" value="1"/>
</dbReference>
<dbReference type="Proteomes" id="UP001168990">
    <property type="component" value="Unassembled WGS sequence"/>
</dbReference>
<comment type="caution">
    <text evidence="4">The sequence shown here is derived from an EMBL/GenBank/DDBJ whole genome shotgun (WGS) entry which is preliminary data.</text>
</comment>
<dbReference type="InterPro" id="IPR055458">
    <property type="entry name" value="IFT52_GIFT"/>
</dbReference>
<dbReference type="GO" id="GO:0005814">
    <property type="term" value="C:centriole"/>
    <property type="evidence" value="ECO:0007669"/>
    <property type="project" value="TreeGrafter"/>
</dbReference>
<dbReference type="GO" id="GO:0060271">
    <property type="term" value="P:cilium assembly"/>
    <property type="evidence" value="ECO:0007669"/>
    <property type="project" value="TreeGrafter"/>
</dbReference>
<evidence type="ECO:0000259" key="2">
    <source>
        <dbReference type="Pfam" id="PF23352"/>
    </source>
</evidence>
<reference evidence="4" key="2">
    <citation type="submission" date="2023-03" db="EMBL/GenBank/DDBJ databases">
        <authorList>
            <person name="Inwood S.N."/>
            <person name="Skelly J.G."/>
            <person name="Guhlin J."/>
            <person name="Harrop T.W.R."/>
            <person name="Goldson S.G."/>
            <person name="Dearden P.K."/>
        </authorList>
    </citation>
    <scope>NUCLEOTIDE SEQUENCE</scope>
    <source>
        <strain evidence="4">Irish</strain>
        <tissue evidence="4">Whole body</tissue>
    </source>
</reference>
<feature type="domain" description="Intraflagellar transport protein 52 C-terminal" evidence="1">
    <location>
        <begin position="355"/>
        <end position="410"/>
    </location>
</feature>
<feature type="domain" description="IFT52 central" evidence="2">
    <location>
        <begin position="263"/>
        <end position="344"/>
    </location>
</feature>
<protein>
    <recommendedName>
        <fullName evidence="6">ABC-type uncharacterized transport system domain-containing protein</fullName>
    </recommendedName>
</protein>
<dbReference type="CDD" id="cd23683">
    <property type="entry name" value="IFT52_CTD"/>
    <property type="match status" value="1"/>
</dbReference>
<dbReference type="InterPro" id="IPR048643">
    <property type="entry name" value="Itf52_C"/>
</dbReference>
<dbReference type="Pfam" id="PF23352">
    <property type="entry name" value="IFT52_central"/>
    <property type="match status" value="1"/>
</dbReference>
<proteinExistence type="predicted"/>
<evidence type="ECO:0000313" key="5">
    <source>
        <dbReference type="Proteomes" id="UP001168990"/>
    </source>
</evidence>
<evidence type="ECO:0000259" key="1">
    <source>
        <dbReference type="Pfam" id="PF21178"/>
    </source>
</evidence>
<organism evidence="4 5">
    <name type="scientific">Microctonus aethiopoides</name>
    <dbReference type="NCBI Taxonomy" id="144406"/>
    <lineage>
        <taxon>Eukaryota</taxon>
        <taxon>Metazoa</taxon>
        <taxon>Ecdysozoa</taxon>
        <taxon>Arthropoda</taxon>
        <taxon>Hexapoda</taxon>
        <taxon>Insecta</taxon>
        <taxon>Pterygota</taxon>
        <taxon>Neoptera</taxon>
        <taxon>Endopterygota</taxon>
        <taxon>Hymenoptera</taxon>
        <taxon>Apocrita</taxon>
        <taxon>Ichneumonoidea</taxon>
        <taxon>Braconidae</taxon>
        <taxon>Euphorinae</taxon>
        <taxon>Microctonus</taxon>
    </lineage>
</organism>
<dbReference type="GO" id="GO:0042073">
    <property type="term" value="P:intraciliary transport"/>
    <property type="evidence" value="ECO:0007669"/>
    <property type="project" value="TreeGrafter"/>
</dbReference>
<evidence type="ECO:0000259" key="3">
    <source>
        <dbReference type="Pfam" id="PF23355"/>
    </source>
</evidence>
<sequence>MSSIGGSVENDSPLIIFDASKNERRLNDEFKTLQRKLKSKWKFSENNDILSQETLRNAEILVLAEPRNKFTDLEINSIRGFINGGKNVLVMLSEGGENKLNTNINFLMEEFGIMVNNDSVVRINYSRIYHPKECIIYHGLSNKSRFGKNREESRNMQFLYSYGATLNVVKPSVVALSSGTMAIPSNRPICAYYFSPTSSGKLVVLGSSRFLTDSYIDKEHNDMMREMIFDFFQLKDNISKDNIHLDDIDYSEYNFVPDITQQADNPKVCTQDLDNIDIPREYTKLFKHHIYSVNMSMIPECIKVYQTLGVKHEPLALISPHFETPLPPTQPSVFPPSFQELPPPALELFDLDEAFSSDLLKLSQLTNKYMGTKDSSNVAELDYYIREFGEIIRINTSEIPTAKEVLNYVFQKLSSYKALHN</sequence>
<name>A0AA39FY04_9HYME</name>
<dbReference type="PANTHER" id="PTHR12969">
    <property type="entry name" value="NGD5/OSM-6/IFT52"/>
    <property type="match status" value="1"/>
</dbReference>
<keyword evidence="5" id="KW-1185">Reference proteome</keyword>
<dbReference type="PANTHER" id="PTHR12969:SF7">
    <property type="entry name" value="INTRAFLAGELLAR TRANSPORT PROTEIN 52 HOMOLOG"/>
    <property type="match status" value="1"/>
</dbReference>